<evidence type="ECO:0000313" key="2">
    <source>
        <dbReference type="EMBL" id="KXZ47545.1"/>
    </source>
</evidence>
<protein>
    <submittedName>
        <fullName evidence="2">Uncharacterized protein</fullName>
    </submittedName>
</protein>
<gene>
    <name evidence="2" type="ORF">GPECTOR_34g704</name>
</gene>
<name>A0A150GD83_GONPE</name>
<feature type="compositionally biased region" description="Low complexity" evidence="1">
    <location>
        <begin position="159"/>
        <end position="169"/>
    </location>
</feature>
<keyword evidence="3" id="KW-1185">Reference proteome</keyword>
<dbReference type="AlphaFoldDB" id="A0A150GD83"/>
<comment type="caution">
    <text evidence="2">The sequence shown here is derived from an EMBL/GenBank/DDBJ whole genome shotgun (WGS) entry which is preliminary data.</text>
</comment>
<reference evidence="3" key="1">
    <citation type="journal article" date="2016" name="Nat. Commun.">
        <title>The Gonium pectorale genome demonstrates co-option of cell cycle regulation during the evolution of multicellularity.</title>
        <authorList>
            <person name="Hanschen E.R."/>
            <person name="Marriage T.N."/>
            <person name="Ferris P.J."/>
            <person name="Hamaji T."/>
            <person name="Toyoda A."/>
            <person name="Fujiyama A."/>
            <person name="Neme R."/>
            <person name="Noguchi H."/>
            <person name="Minakuchi Y."/>
            <person name="Suzuki M."/>
            <person name="Kawai-Toyooka H."/>
            <person name="Smith D.R."/>
            <person name="Sparks H."/>
            <person name="Anderson J."/>
            <person name="Bakaric R."/>
            <person name="Luria V."/>
            <person name="Karger A."/>
            <person name="Kirschner M.W."/>
            <person name="Durand P.M."/>
            <person name="Michod R.E."/>
            <person name="Nozaki H."/>
            <person name="Olson B.J."/>
        </authorList>
    </citation>
    <scope>NUCLEOTIDE SEQUENCE [LARGE SCALE GENOMIC DNA]</scope>
    <source>
        <strain evidence="3">NIES-2863</strain>
    </source>
</reference>
<accession>A0A150GD83</accession>
<proteinExistence type="predicted"/>
<organism evidence="2 3">
    <name type="scientific">Gonium pectorale</name>
    <name type="common">Green alga</name>
    <dbReference type="NCBI Taxonomy" id="33097"/>
    <lineage>
        <taxon>Eukaryota</taxon>
        <taxon>Viridiplantae</taxon>
        <taxon>Chlorophyta</taxon>
        <taxon>core chlorophytes</taxon>
        <taxon>Chlorophyceae</taxon>
        <taxon>CS clade</taxon>
        <taxon>Chlamydomonadales</taxon>
        <taxon>Volvocaceae</taxon>
        <taxon>Gonium</taxon>
    </lineage>
</organism>
<evidence type="ECO:0000313" key="3">
    <source>
        <dbReference type="Proteomes" id="UP000075714"/>
    </source>
</evidence>
<feature type="region of interest" description="Disordered" evidence="1">
    <location>
        <begin position="146"/>
        <end position="172"/>
    </location>
</feature>
<sequence length="283" mass="29425">MLWSCRDSEDWAFTWGWTASHATDRDCQHRQQQEDHSWLGHLPYELLLEVIARMAPPLRRESSATREDAEIMPPGVQPQHGPVADLAALLLGPLAPDPPAADAAAWFAAAAMFMGMPPGGAAVGGPLGAGAAAGVAGVPNPMQLLWPGGMGPPPPPPAAAADNPAHPAGQQPDVQGVALYTEALILANSAAAQVPALLARQVEEAARLTAMLEADRRRQAEAATAAATAQAQEGVGLQPAGEGQQQQLQQQPEEPAADGQQAAEEQDQGHNVVEGLQALQLNA</sequence>
<dbReference type="Proteomes" id="UP000075714">
    <property type="component" value="Unassembled WGS sequence"/>
</dbReference>
<feature type="compositionally biased region" description="Low complexity" evidence="1">
    <location>
        <begin position="222"/>
        <end position="263"/>
    </location>
</feature>
<evidence type="ECO:0000256" key="1">
    <source>
        <dbReference type="SAM" id="MobiDB-lite"/>
    </source>
</evidence>
<dbReference type="OrthoDB" id="545062at2759"/>
<dbReference type="EMBL" id="LSYV01000035">
    <property type="protein sequence ID" value="KXZ47545.1"/>
    <property type="molecule type" value="Genomic_DNA"/>
</dbReference>
<feature type="region of interest" description="Disordered" evidence="1">
    <location>
        <begin position="222"/>
        <end position="275"/>
    </location>
</feature>